<dbReference type="InterPro" id="IPR023696">
    <property type="entry name" value="Ureohydrolase_dom_sf"/>
</dbReference>
<dbReference type="InterPro" id="IPR037138">
    <property type="entry name" value="His_deacetylse_dom_sf"/>
</dbReference>
<proteinExistence type="inferred from homology"/>
<dbReference type="GO" id="GO:0040029">
    <property type="term" value="P:epigenetic regulation of gene expression"/>
    <property type="evidence" value="ECO:0007669"/>
    <property type="project" value="TreeGrafter"/>
</dbReference>
<dbReference type="Pfam" id="PF00850">
    <property type="entry name" value="Hist_deacetyl"/>
    <property type="match status" value="1"/>
</dbReference>
<dbReference type="Gene3D" id="3.40.800.20">
    <property type="entry name" value="Histone deacetylase domain"/>
    <property type="match status" value="1"/>
</dbReference>
<dbReference type="Proteomes" id="UP000031307">
    <property type="component" value="Unassembled WGS sequence"/>
</dbReference>
<protein>
    <recommendedName>
        <fullName evidence="2">Histone deacetylase domain-containing protein</fullName>
    </recommendedName>
</protein>
<dbReference type="EMBL" id="JSAM01000112">
    <property type="protein sequence ID" value="KIA76558.1"/>
    <property type="molecule type" value="Genomic_DNA"/>
</dbReference>
<comment type="similarity">
    <text evidence="1">Belongs to the histone deacetylase family.</text>
</comment>
<dbReference type="AlphaFoldDB" id="A0A0C1E908"/>
<dbReference type="SUPFAM" id="SSF52768">
    <property type="entry name" value="Arginase/deacetylase"/>
    <property type="match status" value="1"/>
</dbReference>
<evidence type="ECO:0000313" key="3">
    <source>
        <dbReference type="EMBL" id="KIA76558.1"/>
    </source>
</evidence>
<sequence length="337" mass="37153">MLIKNQVLSKLRKEQDMPASHTLIIEDARYLQHLTGPLHVECPERFTVISQALALSGLKTDQNTRHPRKATKEDILLCHKEDYYHLVQNEVKFAESNGSSTLSTGDVNICPQSFDVALLAVGGVLTAVDAVLNKEAQNAFCIVRPPGHHAKKAQGKGFCLFNNVAIGARYAQKRVPSIKKVLIVDWDLHHGDGTQDIFEEDPSVFYFSTHEQGNYPGTGDNQDIGKGQAAGTMLNCPIKGGENARFEILKAFYKKLIPAMESFAPDLVMISAGFDAHYLDPLGNFNLTEIDFAELTKLTKQIAHQYAESRIISVLEGGYHLEALSRSANAHVEALAL</sequence>
<dbReference type="PANTHER" id="PTHR10625:SF10">
    <property type="entry name" value="HISTONE DEACETYLASE HDAC1"/>
    <property type="match status" value="1"/>
</dbReference>
<gene>
    <name evidence="3" type="ORF">DB43_AB00230</name>
</gene>
<organism evidence="3 4">
    <name type="scientific">Parachlamydia acanthamoebae</name>
    <dbReference type="NCBI Taxonomy" id="83552"/>
    <lineage>
        <taxon>Bacteria</taxon>
        <taxon>Pseudomonadati</taxon>
        <taxon>Chlamydiota</taxon>
        <taxon>Chlamydiia</taxon>
        <taxon>Parachlamydiales</taxon>
        <taxon>Parachlamydiaceae</taxon>
        <taxon>Parachlamydia</taxon>
    </lineage>
</organism>
<dbReference type="CDD" id="cd09992">
    <property type="entry name" value="HDAC_classII"/>
    <property type="match status" value="1"/>
</dbReference>
<evidence type="ECO:0000256" key="1">
    <source>
        <dbReference type="ARBA" id="ARBA00005947"/>
    </source>
</evidence>
<dbReference type="PATRIC" id="fig|83552.4.peg.2334"/>
<evidence type="ECO:0000313" key="4">
    <source>
        <dbReference type="Proteomes" id="UP000031307"/>
    </source>
</evidence>
<dbReference type="PANTHER" id="PTHR10625">
    <property type="entry name" value="HISTONE DEACETYLASE HDAC1-RELATED"/>
    <property type="match status" value="1"/>
</dbReference>
<evidence type="ECO:0000259" key="2">
    <source>
        <dbReference type="Pfam" id="PF00850"/>
    </source>
</evidence>
<dbReference type="InterPro" id="IPR000286">
    <property type="entry name" value="HDACs"/>
</dbReference>
<accession>A0A0C1E908</accession>
<name>A0A0C1E908_9BACT</name>
<reference evidence="3 4" key="1">
    <citation type="journal article" date="2014" name="Mol. Biol. Evol.">
        <title>Massive expansion of Ubiquitination-related gene families within the Chlamydiae.</title>
        <authorList>
            <person name="Domman D."/>
            <person name="Collingro A."/>
            <person name="Lagkouvardos I."/>
            <person name="Gehre L."/>
            <person name="Weinmaier T."/>
            <person name="Rattei T."/>
            <person name="Subtil A."/>
            <person name="Horn M."/>
        </authorList>
    </citation>
    <scope>NUCLEOTIDE SEQUENCE [LARGE SCALE GENOMIC DNA]</scope>
    <source>
        <strain evidence="3 4">OEW1</strain>
    </source>
</reference>
<dbReference type="PRINTS" id="PR01270">
    <property type="entry name" value="HDASUPER"/>
</dbReference>
<dbReference type="InterPro" id="IPR023801">
    <property type="entry name" value="His_deacetylse_dom"/>
</dbReference>
<feature type="domain" description="Histone deacetylase" evidence="2">
    <location>
        <begin position="39"/>
        <end position="335"/>
    </location>
</feature>
<dbReference type="GO" id="GO:0004407">
    <property type="term" value="F:histone deacetylase activity"/>
    <property type="evidence" value="ECO:0007669"/>
    <property type="project" value="TreeGrafter"/>
</dbReference>
<comment type="caution">
    <text evidence="3">The sequence shown here is derived from an EMBL/GenBank/DDBJ whole genome shotgun (WGS) entry which is preliminary data.</text>
</comment>